<keyword evidence="8" id="KW-1185">Reference proteome</keyword>
<feature type="region of interest" description="Disordered" evidence="4">
    <location>
        <begin position="199"/>
        <end position="254"/>
    </location>
</feature>
<dbReference type="SUPFAM" id="SSF52540">
    <property type="entry name" value="P-loop containing nucleoside triphosphate hydrolases"/>
    <property type="match status" value="1"/>
</dbReference>
<dbReference type="EMBL" id="JARTCD010000114">
    <property type="protein sequence ID" value="KAJ8652217.1"/>
    <property type="molecule type" value="Genomic_DNA"/>
</dbReference>
<proteinExistence type="inferred from homology"/>
<accession>A0AAD7UT95</accession>
<organism evidence="7 8">
    <name type="scientific">Lichtheimia ornata</name>
    <dbReference type="NCBI Taxonomy" id="688661"/>
    <lineage>
        <taxon>Eukaryota</taxon>
        <taxon>Fungi</taxon>
        <taxon>Fungi incertae sedis</taxon>
        <taxon>Mucoromycota</taxon>
        <taxon>Mucoromycotina</taxon>
        <taxon>Mucoromycetes</taxon>
        <taxon>Mucorales</taxon>
        <taxon>Lichtheimiaceae</taxon>
        <taxon>Lichtheimia</taxon>
    </lineage>
</organism>
<feature type="region of interest" description="Disordered" evidence="4">
    <location>
        <begin position="44"/>
        <end position="64"/>
    </location>
</feature>
<sequence length="382" mass="43694">MSPRSRRNAISYFNVMVVGFSGVGKTSFIKTLMAALKAEMPKDKRESFGSMPEGTRHQIDGPLEKTTTPYTASVGIDVDGEKVMLTLIDTPGFQGDFKIDKQLHDILGYIEHQFDLTLAEENKVKRNPKAVDTQVHACLYVLDPAKRALDEYDIRILTRLSQRVNVIPVIGKADTLTSAQRSRFKPTIIHDVYTTHKIPLYGLPEDDDDDDEEEEEEAKNAEKDEQEDKNGTSTSEEKDATAKENGQSDKKGKNNTLDDFLSQFNYEEEDEETQAFIDYLRLIPFAVIAYEDDPETGEPVEIDDIKIGRDYGWVKIDCLSDQYSDFVALKTLLLSSHRRILQSETLERYYEQYRTERLLVRRATRMKSMDIGKKILEDLNHL</sequence>
<dbReference type="PANTHER" id="PTHR18884">
    <property type="entry name" value="SEPTIN"/>
    <property type="match status" value="1"/>
</dbReference>
<dbReference type="GO" id="GO:0005525">
    <property type="term" value="F:GTP binding"/>
    <property type="evidence" value="ECO:0007669"/>
    <property type="project" value="UniProtKB-KW"/>
</dbReference>
<dbReference type="AlphaFoldDB" id="A0AAD7UT95"/>
<reference evidence="7 8" key="1">
    <citation type="submission" date="2023-03" db="EMBL/GenBank/DDBJ databases">
        <title>Genome sequence of Lichtheimia ornata CBS 291.66.</title>
        <authorList>
            <person name="Mohabir J.T."/>
            <person name="Shea T.P."/>
            <person name="Kurbessoian T."/>
            <person name="Berby B."/>
            <person name="Fontaine J."/>
            <person name="Livny J."/>
            <person name="Gnirke A."/>
            <person name="Stajich J.E."/>
            <person name="Cuomo C.A."/>
        </authorList>
    </citation>
    <scope>NUCLEOTIDE SEQUENCE [LARGE SCALE GENOMIC DNA]</scope>
    <source>
        <strain evidence="7">CBS 291.66</strain>
    </source>
</reference>
<dbReference type="InterPro" id="IPR027417">
    <property type="entry name" value="P-loop_NTPase"/>
</dbReference>
<evidence type="ECO:0000313" key="8">
    <source>
        <dbReference type="Proteomes" id="UP001234581"/>
    </source>
</evidence>
<evidence type="ECO:0000256" key="1">
    <source>
        <dbReference type="ARBA" id="ARBA00022741"/>
    </source>
</evidence>
<name>A0AAD7UT95_9FUNG</name>
<feature type="transmembrane region" description="Helical" evidence="5">
    <location>
        <begin position="12"/>
        <end position="36"/>
    </location>
</feature>
<comment type="similarity">
    <text evidence="3">Belongs to the TRAFAC class TrmE-Era-EngA-EngB-Septin-like GTPase superfamily. Septin GTPase family.</text>
</comment>
<dbReference type="Pfam" id="PF00735">
    <property type="entry name" value="Septin"/>
    <property type="match status" value="2"/>
</dbReference>
<evidence type="ECO:0000313" key="7">
    <source>
        <dbReference type="EMBL" id="KAJ8652217.1"/>
    </source>
</evidence>
<evidence type="ECO:0000256" key="3">
    <source>
        <dbReference type="RuleBase" id="RU004560"/>
    </source>
</evidence>
<keyword evidence="5" id="KW-1133">Transmembrane helix</keyword>
<dbReference type="PROSITE" id="PS51719">
    <property type="entry name" value="G_SEPTIN"/>
    <property type="match status" value="1"/>
</dbReference>
<evidence type="ECO:0000256" key="4">
    <source>
        <dbReference type="SAM" id="MobiDB-lite"/>
    </source>
</evidence>
<dbReference type="RefSeq" id="XP_058337131.1">
    <property type="nucleotide sequence ID" value="XM_058492124.1"/>
</dbReference>
<dbReference type="InterPro" id="IPR030379">
    <property type="entry name" value="G_SEPTIN_dom"/>
</dbReference>
<gene>
    <name evidence="7" type="ORF">O0I10_012178</name>
</gene>
<feature type="compositionally biased region" description="Basic and acidic residues" evidence="4">
    <location>
        <begin position="54"/>
        <end position="63"/>
    </location>
</feature>
<comment type="caution">
    <text evidence="7">The sequence shown here is derived from an EMBL/GenBank/DDBJ whole genome shotgun (WGS) entry which is preliminary data.</text>
</comment>
<protein>
    <recommendedName>
        <fullName evidence="6">Septin-type G domain-containing protein</fullName>
    </recommendedName>
</protein>
<dbReference type="InterPro" id="IPR016491">
    <property type="entry name" value="Septin"/>
</dbReference>
<keyword evidence="5" id="KW-0812">Transmembrane</keyword>
<dbReference type="Gene3D" id="3.40.50.300">
    <property type="entry name" value="P-loop containing nucleotide triphosphate hydrolases"/>
    <property type="match status" value="1"/>
</dbReference>
<keyword evidence="5" id="KW-0472">Membrane</keyword>
<keyword evidence="1 3" id="KW-0547">Nucleotide-binding</keyword>
<evidence type="ECO:0000256" key="2">
    <source>
        <dbReference type="ARBA" id="ARBA00023134"/>
    </source>
</evidence>
<dbReference type="PIRSF" id="PIRSF006698">
    <property type="entry name" value="Septin"/>
    <property type="match status" value="1"/>
</dbReference>
<dbReference type="GO" id="GO:0005938">
    <property type="term" value="C:cell cortex"/>
    <property type="evidence" value="ECO:0007669"/>
    <property type="project" value="UniProtKB-ARBA"/>
</dbReference>
<feature type="compositionally biased region" description="Acidic residues" evidence="4">
    <location>
        <begin position="204"/>
        <end position="217"/>
    </location>
</feature>
<dbReference type="GO" id="GO:0032156">
    <property type="term" value="C:septin cytoskeleton"/>
    <property type="evidence" value="ECO:0007669"/>
    <property type="project" value="UniProtKB-ARBA"/>
</dbReference>
<feature type="compositionally biased region" description="Basic and acidic residues" evidence="4">
    <location>
        <begin position="218"/>
        <end position="252"/>
    </location>
</feature>
<keyword evidence="2 3" id="KW-0342">GTP-binding</keyword>
<feature type="domain" description="Septin-type G" evidence="6">
    <location>
        <begin position="9"/>
        <end position="360"/>
    </location>
</feature>
<dbReference type="GeneID" id="83219565"/>
<evidence type="ECO:0000256" key="5">
    <source>
        <dbReference type="SAM" id="Phobius"/>
    </source>
</evidence>
<evidence type="ECO:0000259" key="6">
    <source>
        <dbReference type="PROSITE" id="PS51719"/>
    </source>
</evidence>
<dbReference type="Proteomes" id="UP001234581">
    <property type="component" value="Unassembled WGS sequence"/>
</dbReference>